<dbReference type="AlphaFoldDB" id="A0A813HWC6"/>
<organism evidence="3 4">
    <name type="scientific">Polarella glacialis</name>
    <name type="common">Dinoflagellate</name>
    <dbReference type="NCBI Taxonomy" id="89957"/>
    <lineage>
        <taxon>Eukaryota</taxon>
        <taxon>Sar</taxon>
        <taxon>Alveolata</taxon>
        <taxon>Dinophyceae</taxon>
        <taxon>Suessiales</taxon>
        <taxon>Suessiaceae</taxon>
        <taxon>Polarella</taxon>
    </lineage>
</organism>
<feature type="transmembrane region" description="Helical" evidence="1">
    <location>
        <begin position="99"/>
        <end position="119"/>
    </location>
</feature>
<dbReference type="Pfam" id="PF00690">
    <property type="entry name" value="Cation_ATPase_N"/>
    <property type="match status" value="1"/>
</dbReference>
<protein>
    <recommendedName>
        <fullName evidence="2">Cation-transporting P-type ATPase N-terminal domain-containing protein</fullName>
    </recommendedName>
</protein>
<dbReference type="InterPro" id="IPR004014">
    <property type="entry name" value="ATPase_P-typ_cation-transptr_N"/>
</dbReference>
<dbReference type="SMART" id="SM00831">
    <property type="entry name" value="Cation_ATPase_N"/>
    <property type="match status" value="1"/>
</dbReference>
<keyword evidence="1" id="KW-0472">Membrane</keyword>
<accession>A0A813HWC6</accession>
<feature type="domain" description="Cation-transporting P-type ATPase N-terminal" evidence="2">
    <location>
        <begin position="12"/>
        <end position="86"/>
    </location>
</feature>
<gene>
    <name evidence="3" type="ORF">PGLA1383_LOCUS56287</name>
</gene>
<proteinExistence type="predicted"/>
<dbReference type="OrthoDB" id="445886at2759"/>
<sequence length="173" mass="19080">MADGKIKALPQAPHAMSVQAVLDFYGVKLESGLSSAKVLEMRAKYGSNELDEQEKKSLWQLVLAQFEDLLVRILLLSAAVSFFLAWFDDQSEEGITAYVEPLVILLILVANAFADVGVWQESNAEKALDALKKLQPDNAMAYLWFLEHVSFAHDQAVDVVPGDVTEIKVGDKA</sequence>
<keyword evidence="4" id="KW-1185">Reference proteome</keyword>
<evidence type="ECO:0000259" key="2">
    <source>
        <dbReference type="SMART" id="SM00831"/>
    </source>
</evidence>
<evidence type="ECO:0000256" key="1">
    <source>
        <dbReference type="SAM" id="Phobius"/>
    </source>
</evidence>
<dbReference type="PANTHER" id="PTHR42861">
    <property type="entry name" value="CALCIUM-TRANSPORTING ATPASE"/>
    <property type="match status" value="1"/>
</dbReference>
<dbReference type="EMBL" id="CAJNNV010032966">
    <property type="protein sequence ID" value="CAE8641673.1"/>
    <property type="molecule type" value="Genomic_DNA"/>
</dbReference>
<dbReference type="Gene3D" id="2.70.150.10">
    <property type="entry name" value="Calcium-transporting ATPase, cytoplasmic transduction domain A"/>
    <property type="match status" value="1"/>
</dbReference>
<dbReference type="Proteomes" id="UP000654075">
    <property type="component" value="Unassembled WGS sequence"/>
</dbReference>
<dbReference type="SUPFAM" id="SSF81665">
    <property type="entry name" value="Calcium ATPase, transmembrane domain M"/>
    <property type="match status" value="1"/>
</dbReference>
<keyword evidence="1" id="KW-1133">Transmembrane helix</keyword>
<dbReference type="Gene3D" id="1.20.1110.10">
    <property type="entry name" value="Calcium-transporting ATPase, transmembrane domain"/>
    <property type="match status" value="1"/>
</dbReference>
<name>A0A813HWC6_POLGL</name>
<keyword evidence="1" id="KW-0812">Transmembrane</keyword>
<reference evidence="3" key="1">
    <citation type="submission" date="2021-02" db="EMBL/GenBank/DDBJ databases">
        <authorList>
            <person name="Dougan E. K."/>
            <person name="Rhodes N."/>
            <person name="Thang M."/>
            <person name="Chan C."/>
        </authorList>
    </citation>
    <scope>NUCLEOTIDE SEQUENCE</scope>
</reference>
<dbReference type="InterPro" id="IPR023298">
    <property type="entry name" value="ATPase_P-typ_TM_dom_sf"/>
</dbReference>
<evidence type="ECO:0000313" key="4">
    <source>
        <dbReference type="Proteomes" id="UP000654075"/>
    </source>
</evidence>
<feature type="transmembrane region" description="Helical" evidence="1">
    <location>
        <begin position="69"/>
        <end position="87"/>
    </location>
</feature>
<evidence type="ECO:0000313" key="3">
    <source>
        <dbReference type="EMBL" id="CAE8641673.1"/>
    </source>
</evidence>
<comment type="caution">
    <text evidence="3">The sequence shown here is derived from an EMBL/GenBank/DDBJ whole genome shotgun (WGS) entry which is preliminary data.</text>
</comment>